<organism evidence="1 2">
    <name type="scientific">Suillus luteus UH-Slu-Lm8-n1</name>
    <dbReference type="NCBI Taxonomy" id="930992"/>
    <lineage>
        <taxon>Eukaryota</taxon>
        <taxon>Fungi</taxon>
        <taxon>Dikarya</taxon>
        <taxon>Basidiomycota</taxon>
        <taxon>Agaricomycotina</taxon>
        <taxon>Agaricomycetes</taxon>
        <taxon>Agaricomycetidae</taxon>
        <taxon>Boletales</taxon>
        <taxon>Suillineae</taxon>
        <taxon>Suillaceae</taxon>
        <taxon>Suillus</taxon>
    </lineage>
</organism>
<dbReference type="AlphaFoldDB" id="A0A0D0B915"/>
<dbReference type="HOGENOM" id="CLU_1587591_0_0_1"/>
<dbReference type="Proteomes" id="UP000054485">
    <property type="component" value="Unassembled WGS sequence"/>
</dbReference>
<reference evidence="1 2" key="1">
    <citation type="submission" date="2014-04" db="EMBL/GenBank/DDBJ databases">
        <authorList>
            <consortium name="DOE Joint Genome Institute"/>
            <person name="Kuo A."/>
            <person name="Ruytinx J."/>
            <person name="Rineau F."/>
            <person name="Colpaert J."/>
            <person name="Kohler A."/>
            <person name="Nagy L.G."/>
            <person name="Floudas D."/>
            <person name="Copeland A."/>
            <person name="Barry K.W."/>
            <person name="Cichocki N."/>
            <person name="Veneault-Fourrey C."/>
            <person name="LaButti K."/>
            <person name="Lindquist E.A."/>
            <person name="Lipzen A."/>
            <person name="Lundell T."/>
            <person name="Morin E."/>
            <person name="Murat C."/>
            <person name="Sun H."/>
            <person name="Tunlid A."/>
            <person name="Henrissat B."/>
            <person name="Grigoriev I.V."/>
            <person name="Hibbett D.S."/>
            <person name="Martin F."/>
            <person name="Nordberg H.P."/>
            <person name="Cantor M.N."/>
            <person name="Hua S.X."/>
        </authorList>
    </citation>
    <scope>NUCLEOTIDE SEQUENCE [LARGE SCALE GENOMIC DNA]</scope>
    <source>
        <strain evidence="1 2">UH-Slu-Lm8-n1</strain>
    </source>
</reference>
<reference evidence="2" key="2">
    <citation type="submission" date="2015-01" db="EMBL/GenBank/DDBJ databases">
        <title>Evolutionary Origins and Diversification of the Mycorrhizal Mutualists.</title>
        <authorList>
            <consortium name="DOE Joint Genome Institute"/>
            <consortium name="Mycorrhizal Genomics Consortium"/>
            <person name="Kohler A."/>
            <person name="Kuo A."/>
            <person name="Nagy L.G."/>
            <person name="Floudas D."/>
            <person name="Copeland A."/>
            <person name="Barry K.W."/>
            <person name="Cichocki N."/>
            <person name="Veneault-Fourrey C."/>
            <person name="LaButti K."/>
            <person name="Lindquist E.A."/>
            <person name="Lipzen A."/>
            <person name="Lundell T."/>
            <person name="Morin E."/>
            <person name="Murat C."/>
            <person name="Riley R."/>
            <person name="Ohm R."/>
            <person name="Sun H."/>
            <person name="Tunlid A."/>
            <person name="Henrissat B."/>
            <person name="Grigoriev I.V."/>
            <person name="Hibbett D.S."/>
            <person name="Martin F."/>
        </authorList>
    </citation>
    <scope>NUCLEOTIDE SEQUENCE [LARGE SCALE GENOMIC DNA]</scope>
    <source>
        <strain evidence="2">UH-Slu-Lm8-n1</strain>
    </source>
</reference>
<gene>
    <name evidence="1" type="ORF">CY34DRAFT_751644</name>
</gene>
<keyword evidence="2" id="KW-1185">Reference proteome</keyword>
<name>A0A0D0B915_9AGAM</name>
<proteinExistence type="predicted"/>
<dbReference type="InParanoid" id="A0A0D0B915"/>
<protein>
    <submittedName>
        <fullName evidence="1">Uncharacterized protein</fullName>
    </submittedName>
</protein>
<dbReference type="OrthoDB" id="2662640at2759"/>
<evidence type="ECO:0000313" key="1">
    <source>
        <dbReference type="EMBL" id="KIK42847.1"/>
    </source>
</evidence>
<sequence>MGESMDKRSRSYKAQVIEEVHGGHPPASLKLSMFSLLPYLEESKTWFPRSLFQTENQVQSSFHPRLFACIRSAFHTALLLCSTLSTFASMKSGKSPIAIARKVRYNSPARSDSTYAANGIVGRVDKPKLTSTHLERLVLTLMIAQSGGLACMALSIKKQLSCAFSAGV</sequence>
<accession>A0A0D0B915</accession>
<dbReference type="EMBL" id="KN835228">
    <property type="protein sequence ID" value="KIK42847.1"/>
    <property type="molecule type" value="Genomic_DNA"/>
</dbReference>
<evidence type="ECO:0000313" key="2">
    <source>
        <dbReference type="Proteomes" id="UP000054485"/>
    </source>
</evidence>